<comment type="caution">
    <text evidence="2">The sequence shown here is derived from an EMBL/GenBank/DDBJ whole genome shotgun (WGS) entry which is preliminary data.</text>
</comment>
<proteinExistence type="predicted"/>
<keyword evidence="3" id="KW-1185">Reference proteome</keyword>
<protein>
    <submittedName>
        <fullName evidence="2">Uncharacterized protein</fullName>
    </submittedName>
</protein>
<name>A0A1Q3DIE1_CEPFO</name>
<evidence type="ECO:0000256" key="1">
    <source>
        <dbReference type="ARBA" id="ARBA00022737"/>
    </source>
</evidence>
<dbReference type="STRING" id="3775.A0A1Q3DIE1"/>
<feature type="non-terminal residue" evidence="2">
    <location>
        <position position="1"/>
    </location>
</feature>
<dbReference type="EMBL" id="BDDD01009372">
    <property type="protein sequence ID" value="GAV92306.1"/>
    <property type="molecule type" value="Genomic_DNA"/>
</dbReference>
<evidence type="ECO:0000313" key="3">
    <source>
        <dbReference type="Proteomes" id="UP000187406"/>
    </source>
</evidence>
<dbReference type="GO" id="GO:0005634">
    <property type="term" value="C:nucleus"/>
    <property type="evidence" value="ECO:0007669"/>
    <property type="project" value="TreeGrafter"/>
</dbReference>
<dbReference type="InParanoid" id="A0A1Q3DIE1"/>
<organism evidence="2 3">
    <name type="scientific">Cephalotus follicularis</name>
    <name type="common">Albany pitcher plant</name>
    <dbReference type="NCBI Taxonomy" id="3775"/>
    <lineage>
        <taxon>Eukaryota</taxon>
        <taxon>Viridiplantae</taxon>
        <taxon>Streptophyta</taxon>
        <taxon>Embryophyta</taxon>
        <taxon>Tracheophyta</taxon>
        <taxon>Spermatophyta</taxon>
        <taxon>Magnoliopsida</taxon>
        <taxon>eudicotyledons</taxon>
        <taxon>Gunneridae</taxon>
        <taxon>Pentapetalae</taxon>
        <taxon>rosids</taxon>
        <taxon>fabids</taxon>
        <taxon>Oxalidales</taxon>
        <taxon>Cephalotaceae</taxon>
        <taxon>Cephalotus</taxon>
    </lineage>
</organism>
<dbReference type="GO" id="GO:0060090">
    <property type="term" value="F:molecular adaptor activity"/>
    <property type="evidence" value="ECO:0007669"/>
    <property type="project" value="TreeGrafter"/>
</dbReference>
<evidence type="ECO:0000313" key="2">
    <source>
        <dbReference type="EMBL" id="GAV92306.1"/>
    </source>
</evidence>
<dbReference type="Proteomes" id="UP000187406">
    <property type="component" value="Unassembled WGS sequence"/>
</dbReference>
<sequence>ALLIVFTQTSFSAETDDVEPVSVPLDKILECMMSCIRVALVNDILDQENNLMHVFSVSLSPGFPWTVKLSAFSAIKELCSRVSNWLDDSQGTHLQGSIISIVKVLFHSVSPKVLECIITVKIAQVHVAASECLLEIMKLYRRISEVHLIDAGFEGELLHQYEVETNEAAKSLLRKCINIFQNLED</sequence>
<accession>A0A1Q3DIE1</accession>
<dbReference type="GO" id="GO:0005737">
    <property type="term" value="C:cytoplasm"/>
    <property type="evidence" value="ECO:0007669"/>
    <property type="project" value="TreeGrafter"/>
</dbReference>
<dbReference type="OrthoDB" id="16066at2759"/>
<dbReference type="PANTHER" id="PTHR23346">
    <property type="entry name" value="TRANSLATIONAL ACTIVATOR GCN1-RELATED"/>
    <property type="match status" value="1"/>
</dbReference>
<dbReference type="GO" id="GO:0036503">
    <property type="term" value="P:ERAD pathway"/>
    <property type="evidence" value="ECO:0007669"/>
    <property type="project" value="TreeGrafter"/>
</dbReference>
<gene>
    <name evidence="2" type="ORF">CFOL_v3_35686</name>
</gene>
<dbReference type="AlphaFoldDB" id="A0A1Q3DIE1"/>
<reference evidence="3" key="1">
    <citation type="submission" date="2016-04" db="EMBL/GenBank/DDBJ databases">
        <title>Cephalotus genome sequencing.</title>
        <authorList>
            <person name="Fukushima K."/>
            <person name="Hasebe M."/>
            <person name="Fang X."/>
        </authorList>
    </citation>
    <scope>NUCLEOTIDE SEQUENCE [LARGE SCALE GENOMIC DNA]</scope>
    <source>
        <strain evidence="3">cv. St1</strain>
    </source>
</reference>
<keyword evidence="1" id="KW-0677">Repeat</keyword>
<dbReference type="PANTHER" id="PTHR23346:SF19">
    <property type="entry name" value="PROTEASOME ADAPTER AND SCAFFOLD PROTEIN ECM29"/>
    <property type="match status" value="1"/>
</dbReference>